<gene>
    <name evidence="19" type="primary">CPT1C</name>
</gene>
<feature type="domain" description="Choline/carnitine acyltransferase" evidence="18">
    <location>
        <begin position="267"/>
        <end position="846"/>
    </location>
</feature>
<dbReference type="Gene3D" id="3.30.559.10">
    <property type="entry name" value="Chloramphenicol acetyltransferase-like domain"/>
    <property type="match status" value="1"/>
</dbReference>
<evidence type="ECO:0000256" key="7">
    <source>
        <dbReference type="ARBA" id="ARBA00022692"/>
    </source>
</evidence>
<keyword evidence="5" id="KW-0813">Transport</keyword>
<dbReference type="GO" id="GO:0005741">
    <property type="term" value="C:mitochondrial outer membrane"/>
    <property type="evidence" value="ECO:0007669"/>
    <property type="project" value="UniProtKB-SubCell"/>
</dbReference>
<dbReference type="PANTHER" id="PTHR22589:SF55">
    <property type="entry name" value="CARNITINE O-PALMITOYLTRANSFERASE 1, BRAIN ISOFORM"/>
    <property type="match status" value="1"/>
</dbReference>
<dbReference type="FunFam" id="3.30.559.70:FF:000001">
    <property type="entry name" value="Carnitine O-palmitoyltransferase 1, liver isoform"/>
    <property type="match status" value="1"/>
</dbReference>
<comment type="catalytic activity">
    <reaction evidence="15">
        <text>(R)-carnitine + hexadecanoyl-CoA = O-hexadecanoyl-(R)-carnitine + CoA</text>
        <dbReference type="Rhea" id="RHEA:12661"/>
        <dbReference type="ChEBI" id="CHEBI:16347"/>
        <dbReference type="ChEBI" id="CHEBI:17490"/>
        <dbReference type="ChEBI" id="CHEBI:57287"/>
        <dbReference type="ChEBI" id="CHEBI:57379"/>
        <dbReference type="EC" id="2.3.1.21"/>
    </reaction>
    <physiologicalReaction direction="left-to-right" evidence="15">
        <dbReference type="Rhea" id="RHEA:12662"/>
    </physiologicalReaction>
</comment>
<keyword evidence="11" id="KW-0443">Lipid metabolism</keyword>
<reference evidence="19" key="3">
    <citation type="submission" date="2025-09" db="UniProtKB">
        <authorList>
            <consortium name="Ensembl"/>
        </authorList>
    </citation>
    <scope>IDENTIFICATION</scope>
</reference>
<keyword evidence="7 17" id="KW-0812">Transmembrane</keyword>
<evidence type="ECO:0000256" key="17">
    <source>
        <dbReference type="SAM" id="Phobius"/>
    </source>
</evidence>
<dbReference type="AlphaFoldDB" id="A0A7N4V402"/>
<dbReference type="GO" id="GO:0015909">
    <property type="term" value="P:long-chain fatty acid transport"/>
    <property type="evidence" value="ECO:0007669"/>
    <property type="project" value="UniProtKB-ARBA"/>
</dbReference>
<evidence type="ECO:0000256" key="15">
    <source>
        <dbReference type="ARBA" id="ARBA00048480"/>
    </source>
</evidence>
<evidence type="ECO:0000256" key="9">
    <source>
        <dbReference type="ARBA" id="ARBA00022832"/>
    </source>
</evidence>
<keyword evidence="8" id="KW-1000">Mitochondrion outer membrane</keyword>
<protein>
    <recommendedName>
        <fullName evidence="4">carnitine O-palmitoyltransferase</fullName>
        <ecNumber evidence="4">2.3.1.21</ecNumber>
    </recommendedName>
</protein>
<dbReference type="GO" id="GO:0030425">
    <property type="term" value="C:dendrite"/>
    <property type="evidence" value="ECO:0007669"/>
    <property type="project" value="Ensembl"/>
</dbReference>
<evidence type="ECO:0000256" key="10">
    <source>
        <dbReference type="ARBA" id="ARBA00022989"/>
    </source>
</evidence>
<dbReference type="InterPro" id="IPR042231">
    <property type="entry name" value="Cho/carn_acyl_trans_2"/>
</dbReference>
<dbReference type="Proteomes" id="UP000007648">
    <property type="component" value="Unassembled WGS sequence"/>
</dbReference>
<keyword evidence="13 17" id="KW-0472">Membrane</keyword>
<dbReference type="FunCoup" id="A0A7N4V402">
    <property type="interactions" value="535"/>
</dbReference>
<dbReference type="GO" id="GO:0032281">
    <property type="term" value="C:AMPA glutamate receptor complex"/>
    <property type="evidence" value="ECO:0007669"/>
    <property type="project" value="Ensembl"/>
</dbReference>
<dbReference type="InterPro" id="IPR039551">
    <property type="entry name" value="Cho/carn_acyl_trans"/>
</dbReference>
<comment type="pathway">
    <text evidence="2">Lipid metabolism; fatty acid beta-oxidation.</text>
</comment>
<name>A0A7N4V402_SARHA</name>
<keyword evidence="14" id="KW-0012">Acyltransferase</keyword>
<accession>A0A7N4V402</accession>
<evidence type="ECO:0000259" key="18">
    <source>
        <dbReference type="Pfam" id="PF00755"/>
    </source>
</evidence>
<keyword evidence="6" id="KW-0808">Transferase</keyword>
<feature type="active site" description="Proton acceptor" evidence="16">
    <location>
        <position position="564"/>
    </location>
</feature>
<evidence type="ECO:0000313" key="19">
    <source>
        <dbReference type="Ensembl" id="ENSSHAP00000037638.1"/>
    </source>
</evidence>
<evidence type="ECO:0000256" key="13">
    <source>
        <dbReference type="ARBA" id="ARBA00023136"/>
    </source>
</evidence>
<comment type="similarity">
    <text evidence="3">Belongs to the carnitine/choline acetyltransferase family.</text>
</comment>
<dbReference type="FunFam" id="3.30.559.10:FF:000002">
    <property type="entry name" value="carnitine O-palmitoyltransferase 1, liver isoform"/>
    <property type="match status" value="1"/>
</dbReference>
<dbReference type="GO" id="GO:0004095">
    <property type="term" value="F:carnitine O-palmitoyltransferase activity"/>
    <property type="evidence" value="ECO:0007669"/>
    <property type="project" value="UniProtKB-EC"/>
</dbReference>
<feature type="transmembrane region" description="Helical" evidence="17">
    <location>
        <begin position="198"/>
        <end position="223"/>
    </location>
</feature>
<evidence type="ECO:0000256" key="16">
    <source>
        <dbReference type="PIRSR" id="PIRSR600542-1"/>
    </source>
</evidence>
<evidence type="ECO:0000256" key="1">
    <source>
        <dbReference type="ARBA" id="ARBA00004374"/>
    </source>
</evidence>
<evidence type="ECO:0000256" key="11">
    <source>
        <dbReference type="ARBA" id="ARBA00023098"/>
    </source>
</evidence>
<dbReference type="GO" id="GO:0006631">
    <property type="term" value="P:fatty acid metabolic process"/>
    <property type="evidence" value="ECO:0007669"/>
    <property type="project" value="UniProtKB-KW"/>
</dbReference>
<evidence type="ECO:0000256" key="8">
    <source>
        <dbReference type="ARBA" id="ARBA00022787"/>
    </source>
</evidence>
<dbReference type="InParanoid" id="A0A7N4V402"/>
<keyword evidence="9" id="KW-0276">Fatty acid metabolism</keyword>
<evidence type="ECO:0000256" key="12">
    <source>
        <dbReference type="ARBA" id="ARBA00023128"/>
    </source>
</evidence>
<dbReference type="Ensembl" id="ENSSHAT00000024972.1">
    <property type="protein sequence ID" value="ENSSHAP00000037638.1"/>
    <property type="gene ID" value="ENSSHAG00000023518.1"/>
</dbReference>
<dbReference type="GO" id="GO:0099072">
    <property type="term" value="P:regulation of postsynaptic membrane neurotransmitter receptor levels"/>
    <property type="evidence" value="ECO:0007669"/>
    <property type="project" value="Ensembl"/>
</dbReference>
<dbReference type="Gene3D" id="3.30.559.70">
    <property type="entry name" value="Choline/Carnitine o-acyltransferase, domain 2"/>
    <property type="match status" value="1"/>
</dbReference>
<dbReference type="GO" id="GO:0030424">
    <property type="term" value="C:axon"/>
    <property type="evidence" value="ECO:0007669"/>
    <property type="project" value="Ensembl"/>
</dbReference>
<dbReference type="GO" id="GO:0009437">
    <property type="term" value="P:carnitine metabolic process"/>
    <property type="evidence" value="ECO:0007669"/>
    <property type="project" value="TreeGrafter"/>
</dbReference>
<dbReference type="InterPro" id="IPR000542">
    <property type="entry name" value="Carn_acyl_trans"/>
</dbReference>
<dbReference type="EC" id="2.3.1.21" evidence="4"/>
<reference evidence="19" key="2">
    <citation type="submission" date="2025-08" db="UniProtKB">
        <authorList>
            <consortium name="Ensembl"/>
        </authorList>
    </citation>
    <scope>IDENTIFICATION</scope>
</reference>
<evidence type="ECO:0000256" key="6">
    <source>
        <dbReference type="ARBA" id="ARBA00022679"/>
    </source>
</evidence>
<dbReference type="GO" id="GO:0098978">
    <property type="term" value="C:glutamatergic synapse"/>
    <property type="evidence" value="ECO:0007669"/>
    <property type="project" value="Ensembl"/>
</dbReference>
<sequence>MAEARQAATFRLELGQGTRGPRWWNRALKEVGSAGLRSWRRSLAQCRVRGDFGLSCLAPLPLPHPAVLPAHPRAWALPGSRCSCKPRPLWGASPAAAPLSKVLEAQPPEARPGWPWRAQVACSFPPVLERQPAWLLSRQDDVLRGACPGGAASGLFLFAAIQGARFVQLDPSLGLVDWIKANLPDWGARRLPAFQGALAAAVFAGGLWTALLLTLHVVLRLLLRYQGWLSEPRGTLSLPTRSWLALVRIFSGRRPTLYTYQRSLPCLPLPSTAGTVAKYLESVRPLLPDEDFQALSGQARTFLQAEAPRLQALLGLKAWWATNYVSDWWEEYVYLRSQSSLLGGSNYYILDFLSAAPTPLQAARAGNAVYAMMRFRERLRRGEMEPATLLGLRPLCSAQYRRMFNTSRIPGVSRDRLCHVSDSRSCHVAVLHQGRFFRLGTHGGPGGRLLSPRVLEQKFQHILDDPAPARPSEEHLAALTAAPRALWAQARASLRAEAALDVVEGAAFFVCLEDTPGPSDAAPEVLLDQLAQSLLVGTGHSRWLDKSLNLVVFAGGRMGLNVEHAWADAPVPSHMWEAVLAADCFELGYSANGHCRGTPDPEASPPERLRWVVPEEVAAAVPLALREARALARDTECHVLPFAHFGRGFTRRCRAPASSFVQLALQLARFRDQGGFCLTYEACMTRAFLEGRTETVRPCTEESCAFVRAMQDPRLPNAQRLALFRAAADKHRALCRAALSGEGVDRHLFCLYLVSRFLPLPSPFLTQVRAEQWKLSTSQSPTQQPQLFDPANHPDFVCCGGGFGPADDDGYGVSYIFMGESMVTFHISCKVSSPDTDARRFGQHIQDAMLDVAALFGLGVGPSTGTRPGGAAREDKNS</sequence>
<dbReference type="PANTHER" id="PTHR22589">
    <property type="entry name" value="CARNITINE O-ACYLTRANSFERASE"/>
    <property type="match status" value="1"/>
</dbReference>
<keyword evidence="12" id="KW-0496">Mitochondrion</keyword>
<dbReference type="GO" id="GO:0005789">
    <property type="term" value="C:endoplasmic reticulum membrane"/>
    <property type="evidence" value="ECO:0007669"/>
    <property type="project" value="Ensembl"/>
</dbReference>
<dbReference type="GO" id="GO:0008474">
    <property type="term" value="F:palmitoyl-(protein) hydrolase activity"/>
    <property type="evidence" value="ECO:0007669"/>
    <property type="project" value="Ensembl"/>
</dbReference>
<evidence type="ECO:0000256" key="2">
    <source>
        <dbReference type="ARBA" id="ARBA00005005"/>
    </source>
</evidence>
<evidence type="ECO:0000256" key="14">
    <source>
        <dbReference type="ARBA" id="ARBA00023315"/>
    </source>
</evidence>
<organism evidence="19 20">
    <name type="scientific">Sarcophilus harrisii</name>
    <name type="common">Tasmanian devil</name>
    <name type="synonym">Sarcophilus laniarius</name>
    <dbReference type="NCBI Taxonomy" id="9305"/>
    <lineage>
        <taxon>Eukaryota</taxon>
        <taxon>Metazoa</taxon>
        <taxon>Chordata</taxon>
        <taxon>Craniata</taxon>
        <taxon>Vertebrata</taxon>
        <taxon>Euteleostomi</taxon>
        <taxon>Mammalia</taxon>
        <taxon>Metatheria</taxon>
        <taxon>Dasyuromorphia</taxon>
        <taxon>Dasyuridae</taxon>
        <taxon>Sarcophilus</taxon>
    </lineage>
</organism>
<evidence type="ECO:0000256" key="4">
    <source>
        <dbReference type="ARBA" id="ARBA00013243"/>
    </source>
</evidence>
<evidence type="ECO:0000256" key="5">
    <source>
        <dbReference type="ARBA" id="ARBA00022448"/>
    </source>
</evidence>
<keyword evidence="20" id="KW-1185">Reference proteome</keyword>
<evidence type="ECO:0000313" key="20">
    <source>
        <dbReference type="Proteomes" id="UP000007648"/>
    </source>
</evidence>
<dbReference type="SUPFAM" id="SSF52777">
    <property type="entry name" value="CoA-dependent acyltransferases"/>
    <property type="match status" value="2"/>
</dbReference>
<dbReference type="GO" id="GO:0098794">
    <property type="term" value="C:postsynapse"/>
    <property type="evidence" value="ECO:0007669"/>
    <property type="project" value="Ensembl"/>
</dbReference>
<comment type="subcellular location">
    <subcellularLocation>
        <location evidence="1">Mitochondrion outer membrane</location>
        <topology evidence="1">Multi-pass membrane protein</topology>
    </subcellularLocation>
</comment>
<proteinExistence type="inferred from homology"/>
<evidence type="ECO:0000256" key="3">
    <source>
        <dbReference type="ARBA" id="ARBA00005232"/>
    </source>
</evidence>
<dbReference type="InterPro" id="IPR023213">
    <property type="entry name" value="CAT-like_dom_sf"/>
</dbReference>
<dbReference type="Pfam" id="PF00755">
    <property type="entry name" value="Carn_acyltransf"/>
    <property type="match status" value="1"/>
</dbReference>
<keyword evidence="10 17" id="KW-1133">Transmembrane helix</keyword>
<reference evidence="19 20" key="1">
    <citation type="journal article" date="2011" name="Proc. Natl. Acad. Sci. U.S.A.">
        <title>Genetic diversity and population structure of the endangered marsupial Sarcophilus harrisii (Tasmanian devil).</title>
        <authorList>
            <person name="Miller W."/>
            <person name="Hayes V.M."/>
            <person name="Ratan A."/>
            <person name="Petersen D.C."/>
            <person name="Wittekindt N.E."/>
            <person name="Miller J."/>
            <person name="Walenz B."/>
            <person name="Knight J."/>
            <person name="Qi J."/>
            <person name="Zhao F."/>
            <person name="Wang Q."/>
            <person name="Bedoya-Reina O.C."/>
            <person name="Katiyar N."/>
            <person name="Tomsho L.P."/>
            <person name="Kasson L.M."/>
            <person name="Hardie R.A."/>
            <person name="Woodbridge P."/>
            <person name="Tindall E.A."/>
            <person name="Bertelsen M.F."/>
            <person name="Dixon D."/>
            <person name="Pyecroft S."/>
            <person name="Helgen K.M."/>
            <person name="Lesk A.M."/>
            <person name="Pringle T.H."/>
            <person name="Patterson N."/>
            <person name="Zhang Y."/>
            <person name="Kreiss A."/>
            <person name="Woods G.M."/>
            <person name="Jones M.E."/>
            <person name="Schuster S.C."/>
        </authorList>
    </citation>
    <scope>NUCLEOTIDE SEQUENCE [LARGE SCALE GENOMIC DNA]</scope>
</reference>
<dbReference type="GeneTree" id="ENSGT01150000286917"/>